<dbReference type="Pfam" id="PF00201">
    <property type="entry name" value="UDPGT"/>
    <property type="match status" value="1"/>
</dbReference>
<dbReference type="OrthoDB" id="5835829at2759"/>
<dbReference type="EMBL" id="JAIZAY010000011">
    <property type="protein sequence ID" value="KAJ8033274.1"/>
    <property type="molecule type" value="Genomic_DNA"/>
</dbReference>
<dbReference type="Gene3D" id="3.40.50.2000">
    <property type="entry name" value="Glycogen Phosphorylase B"/>
    <property type="match status" value="2"/>
</dbReference>
<reference evidence="6" key="1">
    <citation type="submission" date="2021-10" db="EMBL/GenBank/DDBJ databases">
        <title>Tropical sea cucumber genome reveals ecological adaptation and Cuvierian tubules defense mechanism.</title>
        <authorList>
            <person name="Chen T."/>
        </authorList>
    </citation>
    <scope>NUCLEOTIDE SEQUENCE</scope>
    <source>
        <strain evidence="6">Nanhai2018</strain>
        <tissue evidence="6">Muscle</tissue>
    </source>
</reference>
<dbReference type="PANTHER" id="PTHR48043">
    <property type="entry name" value="EG:EG0003.4 PROTEIN-RELATED"/>
    <property type="match status" value="1"/>
</dbReference>
<gene>
    <name evidence="6" type="ORF">HOLleu_23457</name>
</gene>
<accession>A0A9Q1BVD9</accession>
<keyword evidence="4" id="KW-0812">Transmembrane</keyword>
<keyword evidence="3" id="KW-0808">Transferase</keyword>
<evidence type="ECO:0000313" key="6">
    <source>
        <dbReference type="EMBL" id="KAJ8033274.1"/>
    </source>
</evidence>
<feature type="chain" id="PRO_5040402081" evidence="5">
    <location>
        <begin position="27"/>
        <end position="527"/>
    </location>
</feature>
<evidence type="ECO:0000256" key="2">
    <source>
        <dbReference type="ARBA" id="ARBA00022676"/>
    </source>
</evidence>
<feature type="transmembrane region" description="Helical" evidence="4">
    <location>
        <begin position="494"/>
        <end position="513"/>
    </location>
</feature>
<dbReference type="PANTHER" id="PTHR48043:SF145">
    <property type="entry name" value="FI06409P-RELATED"/>
    <property type="match status" value="1"/>
</dbReference>
<dbReference type="AlphaFoldDB" id="A0A9Q1BVD9"/>
<proteinExistence type="inferred from homology"/>
<keyword evidence="7" id="KW-1185">Reference proteome</keyword>
<dbReference type="Proteomes" id="UP001152320">
    <property type="component" value="Chromosome 11"/>
</dbReference>
<dbReference type="InterPro" id="IPR050271">
    <property type="entry name" value="UDP-glycosyltransferase"/>
</dbReference>
<keyword evidence="5" id="KW-0732">Signal</keyword>
<dbReference type="InterPro" id="IPR002213">
    <property type="entry name" value="UDP_glucos_trans"/>
</dbReference>
<organism evidence="6 7">
    <name type="scientific">Holothuria leucospilota</name>
    <name type="common">Black long sea cucumber</name>
    <name type="synonym">Mertensiothuria leucospilota</name>
    <dbReference type="NCBI Taxonomy" id="206669"/>
    <lineage>
        <taxon>Eukaryota</taxon>
        <taxon>Metazoa</taxon>
        <taxon>Echinodermata</taxon>
        <taxon>Eleutherozoa</taxon>
        <taxon>Echinozoa</taxon>
        <taxon>Holothuroidea</taxon>
        <taxon>Aspidochirotacea</taxon>
        <taxon>Aspidochirotida</taxon>
        <taxon>Holothuriidae</taxon>
        <taxon>Holothuria</taxon>
    </lineage>
</organism>
<keyword evidence="4" id="KW-1133">Transmembrane helix</keyword>
<dbReference type="CDD" id="cd03784">
    <property type="entry name" value="GT1_Gtf-like"/>
    <property type="match status" value="1"/>
</dbReference>
<dbReference type="SUPFAM" id="SSF53756">
    <property type="entry name" value="UDP-Glycosyltransferase/glycogen phosphorylase"/>
    <property type="match status" value="1"/>
</dbReference>
<evidence type="ECO:0000256" key="1">
    <source>
        <dbReference type="ARBA" id="ARBA00009995"/>
    </source>
</evidence>
<sequence>MEWMSFIKTTINVLTLLLVCPFKADGLSFLFQSGLGEGSHFLTSATIAEALVKKGHSVTYLISNACEYQTNSPRWGRTFTFEIFNHSYPPEQALDRLKAYVRDSVDEGVSAAAFKHIRDIVTSGGQDCDDLLSDSNLMDRLRHARFDAIVSDVVWPCSSLMGTKLNLTKIFVNPSGYMSIIAVMYGAPVNPSYVVSAAENVPRLPLTFLQRLINLFEVHLQSVFFMGMYSLIYNDLMKKHNISPHRNLDAISADAELVLFNMDFSAENSVPLPPHIVTVGGLTSGAVKPLPKDIEDFVQGSGDNGVVLFSLGSYVNNTNAKITRTIIEAFKGLKCRVMWKFHNVDNLTIPSNVKVMEWLPLNDLLGHRKTKVFVYQGGNNAFYEALYHGVPIVVLPALGDQGQVASRVVNAGIGKTLDIREMTSEDLRNTIIDVLSDKKIQTEMKRLSAIYRDKPMTPLEKATYWIEHVAKFGGKHYRPSLLDKSFVEASLVDVYGFLIVIAVLFFLVCYKLMTFILRLFVNCCCGN</sequence>
<comment type="caution">
    <text evidence="6">The sequence shown here is derived from an EMBL/GenBank/DDBJ whole genome shotgun (WGS) entry which is preliminary data.</text>
</comment>
<comment type="similarity">
    <text evidence="1">Belongs to the UDP-glycosyltransferase family.</text>
</comment>
<name>A0A9Q1BVD9_HOLLE</name>
<protein>
    <submittedName>
        <fullName evidence="6">UDP-glucuronosyltransferase 2B33</fullName>
    </submittedName>
</protein>
<feature type="signal peptide" evidence="5">
    <location>
        <begin position="1"/>
        <end position="26"/>
    </location>
</feature>
<evidence type="ECO:0000256" key="4">
    <source>
        <dbReference type="SAM" id="Phobius"/>
    </source>
</evidence>
<evidence type="ECO:0000313" key="7">
    <source>
        <dbReference type="Proteomes" id="UP001152320"/>
    </source>
</evidence>
<keyword evidence="4" id="KW-0472">Membrane</keyword>
<evidence type="ECO:0000256" key="3">
    <source>
        <dbReference type="ARBA" id="ARBA00022679"/>
    </source>
</evidence>
<dbReference type="GO" id="GO:0008194">
    <property type="term" value="F:UDP-glycosyltransferase activity"/>
    <property type="evidence" value="ECO:0007669"/>
    <property type="project" value="InterPro"/>
</dbReference>
<keyword evidence="2" id="KW-0328">Glycosyltransferase</keyword>
<evidence type="ECO:0000256" key="5">
    <source>
        <dbReference type="SAM" id="SignalP"/>
    </source>
</evidence>
<dbReference type="FunFam" id="3.40.50.2000:FF:000050">
    <property type="entry name" value="UDP-glucuronosyltransferase"/>
    <property type="match status" value="1"/>
</dbReference>